<evidence type="ECO:0000259" key="2">
    <source>
        <dbReference type="PROSITE" id="PS50206"/>
    </source>
</evidence>
<keyword evidence="1" id="KW-0732">Signal</keyword>
<comment type="caution">
    <text evidence="3">The sequence shown here is derived from an EMBL/GenBank/DDBJ whole genome shotgun (WGS) entry which is preliminary data.</text>
</comment>
<name>A0A4R1BF42_9PROT</name>
<dbReference type="Gene3D" id="3.40.250.10">
    <property type="entry name" value="Rhodanese-like domain"/>
    <property type="match status" value="1"/>
</dbReference>
<proteinExistence type="predicted"/>
<evidence type="ECO:0000256" key="1">
    <source>
        <dbReference type="SAM" id="SignalP"/>
    </source>
</evidence>
<feature type="signal peptide" evidence="1">
    <location>
        <begin position="1"/>
        <end position="38"/>
    </location>
</feature>
<gene>
    <name evidence="3" type="ORF">EZJ19_05945</name>
</gene>
<dbReference type="Pfam" id="PF00581">
    <property type="entry name" value="Rhodanese"/>
    <property type="match status" value="1"/>
</dbReference>
<feature type="domain" description="Rhodanese" evidence="2">
    <location>
        <begin position="78"/>
        <end position="158"/>
    </location>
</feature>
<reference evidence="3 4" key="1">
    <citation type="submission" date="2019-03" db="EMBL/GenBank/DDBJ databases">
        <title>Genome sequence of Thiobacillaceae bacterium LSR1, a sulfur-oxidizing bacterium isolated from freshwater sediment.</title>
        <authorList>
            <person name="Li S."/>
        </authorList>
    </citation>
    <scope>NUCLEOTIDE SEQUENCE [LARGE SCALE GENOMIC DNA]</scope>
    <source>
        <strain evidence="3 4">LSR1</strain>
    </source>
</reference>
<evidence type="ECO:0000313" key="4">
    <source>
        <dbReference type="Proteomes" id="UP000295443"/>
    </source>
</evidence>
<dbReference type="Proteomes" id="UP000295443">
    <property type="component" value="Unassembled WGS sequence"/>
</dbReference>
<sequence length="273" mass="29872">MVIDTNSHCSRRLGMYLRNGITLLAAAIATVLTTTAAADSPPDGNRYYSLPRYYKAEISVSGAYLAMEHSKDFTNAPGEAKPVLIDVRSLREYASGHPEDAYNVPFPTVSGMGGDAPQDPLKLYWEVYRIVGGRMDTPIMTLCRTGHRSVLAGNILANPESDPATKDRGLQPFTNVRNIWEGFVGQPKYAFKTGSDALELAPDCPTGCRLDLNNDGQLNADAADVYSQTKDANPDKDGWRNFAALPWTTQVQPPLAYERDPGLYKALNLTPVQ</sequence>
<dbReference type="AlphaFoldDB" id="A0A4R1BF42"/>
<dbReference type="InterPro" id="IPR001763">
    <property type="entry name" value="Rhodanese-like_dom"/>
</dbReference>
<feature type="chain" id="PRO_5020964345" description="Rhodanese domain-containing protein" evidence="1">
    <location>
        <begin position="39"/>
        <end position="273"/>
    </location>
</feature>
<accession>A0A4R1BF42</accession>
<dbReference type="SMART" id="SM00450">
    <property type="entry name" value="RHOD"/>
    <property type="match status" value="1"/>
</dbReference>
<evidence type="ECO:0000313" key="3">
    <source>
        <dbReference type="EMBL" id="TCJ15760.1"/>
    </source>
</evidence>
<dbReference type="OrthoDB" id="9784009at2"/>
<dbReference type="CDD" id="cd00158">
    <property type="entry name" value="RHOD"/>
    <property type="match status" value="1"/>
</dbReference>
<protein>
    <recommendedName>
        <fullName evidence="2">Rhodanese domain-containing protein</fullName>
    </recommendedName>
</protein>
<dbReference type="PROSITE" id="PS50206">
    <property type="entry name" value="RHODANESE_3"/>
    <property type="match status" value="1"/>
</dbReference>
<keyword evidence="4" id="KW-1185">Reference proteome</keyword>
<dbReference type="SUPFAM" id="SSF52821">
    <property type="entry name" value="Rhodanese/Cell cycle control phosphatase"/>
    <property type="match status" value="1"/>
</dbReference>
<dbReference type="InterPro" id="IPR036873">
    <property type="entry name" value="Rhodanese-like_dom_sf"/>
</dbReference>
<dbReference type="EMBL" id="SJZB01000022">
    <property type="protein sequence ID" value="TCJ15760.1"/>
    <property type="molecule type" value="Genomic_DNA"/>
</dbReference>
<organism evidence="3 4">
    <name type="scientific">Parasulfuritortus cantonensis</name>
    <dbReference type="NCBI Taxonomy" id="2528202"/>
    <lineage>
        <taxon>Bacteria</taxon>
        <taxon>Pseudomonadati</taxon>
        <taxon>Pseudomonadota</taxon>
        <taxon>Betaproteobacteria</taxon>
        <taxon>Nitrosomonadales</taxon>
        <taxon>Thiobacillaceae</taxon>
        <taxon>Parasulfuritortus</taxon>
    </lineage>
</organism>